<dbReference type="PANTHER" id="PTHR13932">
    <property type="entry name" value="COPROPORPHYRINIGEN III OXIDASE"/>
    <property type="match status" value="1"/>
</dbReference>
<dbReference type="SFLD" id="SFLDG01065">
    <property type="entry name" value="anaerobic_coproporphyrinogen-I"/>
    <property type="match status" value="1"/>
</dbReference>
<gene>
    <name evidence="11" type="ORF">HMPREF0080_00289</name>
</gene>
<evidence type="ECO:0000256" key="5">
    <source>
        <dbReference type="ARBA" id="ARBA00022723"/>
    </source>
</evidence>
<dbReference type="PANTHER" id="PTHR13932:SF5">
    <property type="entry name" value="RADICAL S-ADENOSYL METHIONINE DOMAIN-CONTAINING PROTEIN 1, MITOCHONDRIAL"/>
    <property type="match status" value="1"/>
</dbReference>
<evidence type="ECO:0000313" key="12">
    <source>
        <dbReference type="Proteomes" id="UP000005481"/>
    </source>
</evidence>
<dbReference type="STRING" id="861450.HMPREF0080_00289"/>
<keyword evidence="8 9" id="KW-0143">Chaperone</keyword>
<dbReference type="RefSeq" id="WP_006789274.1">
    <property type="nucleotide sequence ID" value="NZ_JH417567.1"/>
</dbReference>
<keyword evidence="6 9" id="KW-0408">Iron</keyword>
<comment type="function">
    <text evidence="9">Probably acts as a heme chaperone, transferring heme to an unknown acceptor. Binds one molecule of heme per monomer, possibly covalently. Binds 1 [4Fe-4S] cluster. The cluster is coordinated with 3 cysteines and an exchangeable S-adenosyl-L-methionine.</text>
</comment>
<dbReference type="Pfam" id="PF06969">
    <property type="entry name" value="HemN_C"/>
    <property type="match status" value="1"/>
</dbReference>
<dbReference type="InterPro" id="IPR004559">
    <property type="entry name" value="HemW-like"/>
</dbReference>
<dbReference type="GO" id="GO:0051539">
    <property type="term" value="F:4 iron, 4 sulfur cluster binding"/>
    <property type="evidence" value="ECO:0007669"/>
    <property type="project" value="UniProtKB-UniRule"/>
</dbReference>
<dbReference type="InterPro" id="IPR010723">
    <property type="entry name" value="HemN_C"/>
</dbReference>
<dbReference type="GO" id="GO:0046872">
    <property type="term" value="F:metal ion binding"/>
    <property type="evidence" value="ECO:0007669"/>
    <property type="project" value="UniProtKB-UniRule"/>
</dbReference>
<dbReference type="Gene3D" id="3.20.20.70">
    <property type="entry name" value="Aldolase class I"/>
    <property type="match status" value="1"/>
</dbReference>
<dbReference type="InterPro" id="IPR007197">
    <property type="entry name" value="rSAM"/>
</dbReference>
<proteinExistence type="inferred from homology"/>
<comment type="similarity">
    <text evidence="1">Belongs to the anaerobic coproporphyrinogen-III oxidase family. HemW subfamily.</text>
</comment>
<dbReference type="NCBIfam" id="TIGR00539">
    <property type="entry name" value="hemN_rel"/>
    <property type="match status" value="1"/>
</dbReference>
<dbReference type="SFLD" id="SFLDS00029">
    <property type="entry name" value="Radical_SAM"/>
    <property type="match status" value="1"/>
</dbReference>
<dbReference type="SFLD" id="SFLDG01082">
    <property type="entry name" value="B12-binding_domain_containing"/>
    <property type="match status" value="1"/>
</dbReference>
<dbReference type="CDD" id="cd01335">
    <property type="entry name" value="Radical_SAM"/>
    <property type="match status" value="1"/>
</dbReference>
<feature type="domain" description="Radical SAM core" evidence="10">
    <location>
        <begin position="1"/>
        <end position="227"/>
    </location>
</feature>
<keyword evidence="7 9" id="KW-0411">Iron-sulfur</keyword>
<dbReference type="GO" id="GO:0005737">
    <property type="term" value="C:cytoplasm"/>
    <property type="evidence" value="ECO:0007669"/>
    <property type="project" value="UniProtKB-SubCell"/>
</dbReference>
<keyword evidence="9" id="KW-0963">Cytoplasm</keyword>
<dbReference type="EMBL" id="AGCJ01000010">
    <property type="protein sequence ID" value="EHM43247.1"/>
    <property type="molecule type" value="Genomic_DNA"/>
</dbReference>
<dbReference type="InterPro" id="IPR058240">
    <property type="entry name" value="rSAM_sf"/>
</dbReference>
<name>G9YF79_9FIRM</name>
<dbReference type="InterPro" id="IPR006638">
    <property type="entry name" value="Elp3/MiaA/NifB-like_rSAM"/>
</dbReference>
<dbReference type="SFLD" id="SFLDF00288">
    <property type="entry name" value="HemN-like__clustered_with_nucl"/>
    <property type="match status" value="1"/>
</dbReference>
<sequence>MTGLYIHIPFCTRKCLYCDFPSYGGISRYQEAYVDALCREIRNSPYAGQAVDTVYFGGGTPSLLTLVQVGMIMRTLGETFRLAADSEITLEANPESMDRVYAAGLAHIGINRVSLGIQSFNDKELRFLRRLHTGKEAMQSVCDVYEGGITNISVDLMYGLPGQSRADVMHDLSCFVSLPVVHASVYSLIVETGTPLAGLVGKGSVLLPETEITLQEGAAVRRMLADRGFAHYEISSYARPDFASRHNIKYWQYEPYIGFGVSAHSFDGRFRFVNSGNIPQYIEAAGTAAVTAEREEIRTIRGEEDYCFLALRMRRGIDSERFQSLFGETVESAFGPVLEDLDRRGFIEPTGRGYKLTEQGLLYGNYVFSRFLR</sequence>
<dbReference type="PROSITE" id="PS51918">
    <property type="entry name" value="RADICAL_SAM"/>
    <property type="match status" value="1"/>
</dbReference>
<comment type="caution">
    <text evidence="11">The sequence shown here is derived from an EMBL/GenBank/DDBJ whole genome shotgun (WGS) entry which is preliminary data.</text>
</comment>
<dbReference type="OrthoDB" id="9808022at2"/>
<dbReference type="GO" id="GO:0004109">
    <property type="term" value="F:coproporphyrinogen oxidase activity"/>
    <property type="evidence" value="ECO:0007669"/>
    <property type="project" value="InterPro"/>
</dbReference>
<dbReference type="SFLD" id="SFLDF00562">
    <property type="entry name" value="HemN-like__clustered_with_heat"/>
    <property type="match status" value="1"/>
</dbReference>
<dbReference type="AlphaFoldDB" id="G9YF79"/>
<dbReference type="HOGENOM" id="CLU_027579_2_2_9"/>
<evidence type="ECO:0000256" key="6">
    <source>
        <dbReference type="ARBA" id="ARBA00023004"/>
    </source>
</evidence>
<evidence type="ECO:0000256" key="7">
    <source>
        <dbReference type="ARBA" id="ARBA00023014"/>
    </source>
</evidence>
<dbReference type="SUPFAM" id="SSF102114">
    <property type="entry name" value="Radical SAM enzymes"/>
    <property type="match status" value="1"/>
</dbReference>
<evidence type="ECO:0000256" key="1">
    <source>
        <dbReference type="ARBA" id="ARBA00006100"/>
    </source>
</evidence>
<keyword evidence="5 9" id="KW-0479">Metal-binding</keyword>
<comment type="subcellular location">
    <subcellularLocation>
        <location evidence="9">Cytoplasm</location>
    </subcellularLocation>
</comment>
<dbReference type="eggNOG" id="COG0635">
    <property type="taxonomic scope" value="Bacteria"/>
</dbReference>
<dbReference type="GO" id="GO:0006779">
    <property type="term" value="P:porphyrin-containing compound biosynthetic process"/>
    <property type="evidence" value="ECO:0007669"/>
    <property type="project" value="InterPro"/>
</dbReference>
<dbReference type="SMART" id="SM00729">
    <property type="entry name" value="Elp3"/>
    <property type="match status" value="1"/>
</dbReference>
<accession>G9YF79</accession>
<keyword evidence="4 9" id="KW-0949">S-adenosyl-L-methionine</keyword>
<dbReference type="PATRIC" id="fig|861450.3.peg.275"/>
<protein>
    <recommendedName>
        <fullName evidence="2 9">Heme chaperone HemW</fullName>
    </recommendedName>
</protein>
<dbReference type="InterPro" id="IPR013785">
    <property type="entry name" value="Aldolase_TIM"/>
</dbReference>
<evidence type="ECO:0000256" key="3">
    <source>
        <dbReference type="ARBA" id="ARBA00022617"/>
    </source>
</evidence>
<dbReference type="InterPro" id="IPR034505">
    <property type="entry name" value="Coproporphyrinogen-III_oxidase"/>
</dbReference>
<evidence type="ECO:0000256" key="4">
    <source>
        <dbReference type="ARBA" id="ARBA00022691"/>
    </source>
</evidence>
<evidence type="ECO:0000259" key="10">
    <source>
        <dbReference type="PROSITE" id="PS51918"/>
    </source>
</evidence>
<reference evidence="11 12" key="1">
    <citation type="submission" date="2011-08" db="EMBL/GenBank/DDBJ databases">
        <authorList>
            <person name="Weinstock G."/>
            <person name="Sodergren E."/>
            <person name="Clifton S."/>
            <person name="Fulton L."/>
            <person name="Fulton B."/>
            <person name="Courtney L."/>
            <person name="Fronick C."/>
            <person name="Harrison M."/>
            <person name="Strong C."/>
            <person name="Farmer C."/>
            <person name="Delahaunty K."/>
            <person name="Markovic C."/>
            <person name="Hall O."/>
            <person name="Minx P."/>
            <person name="Tomlinson C."/>
            <person name="Mitreva M."/>
            <person name="Hou S."/>
            <person name="Chen J."/>
            <person name="Wollam A."/>
            <person name="Pepin K.H."/>
            <person name="Johnson M."/>
            <person name="Bhonagiri V."/>
            <person name="Zhang X."/>
            <person name="Suruliraj S."/>
            <person name="Warren W."/>
            <person name="Chinwalla A."/>
            <person name="Mardis E.R."/>
            <person name="Wilson R.K."/>
        </authorList>
    </citation>
    <scope>NUCLEOTIDE SEQUENCE [LARGE SCALE GENOMIC DNA]</scope>
    <source>
        <strain evidence="11 12">F0357</strain>
    </source>
</reference>
<evidence type="ECO:0000256" key="2">
    <source>
        <dbReference type="ARBA" id="ARBA00017228"/>
    </source>
</evidence>
<keyword evidence="3 9" id="KW-0349">Heme</keyword>
<evidence type="ECO:0000256" key="8">
    <source>
        <dbReference type="ARBA" id="ARBA00023186"/>
    </source>
</evidence>
<dbReference type="Proteomes" id="UP000005481">
    <property type="component" value="Unassembled WGS sequence"/>
</dbReference>
<keyword evidence="12" id="KW-1185">Reference proteome</keyword>
<keyword evidence="9" id="KW-0004">4Fe-4S</keyword>
<evidence type="ECO:0000313" key="11">
    <source>
        <dbReference type="EMBL" id="EHM43247.1"/>
    </source>
</evidence>
<organism evidence="11 12">
    <name type="scientific">Anaeroglobus geminatus F0357</name>
    <dbReference type="NCBI Taxonomy" id="861450"/>
    <lineage>
        <taxon>Bacteria</taxon>
        <taxon>Bacillati</taxon>
        <taxon>Bacillota</taxon>
        <taxon>Negativicutes</taxon>
        <taxon>Veillonellales</taxon>
        <taxon>Veillonellaceae</taxon>
        <taxon>Anaeroglobus</taxon>
    </lineage>
</organism>
<dbReference type="Pfam" id="PF04055">
    <property type="entry name" value="Radical_SAM"/>
    <property type="match status" value="1"/>
</dbReference>
<evidence type="ECO:0000256" key="9">
    <source>
        <dbReference type="RuleBase" id="RU364116"/>
    </source>
</evidence>